<reference evidence="1 2" key="1">
    <citation type="submission" date="2021-06" db="EMBL/GenBank/DDBJ databases">
        <authorList>
            <person name="Kallberg Y."/>
            <person name="Tangrot J."/>
            <person name="Rosling A."/>
        </authorList>
    </citation>
    <scope>NUCLEOTIDE SEQUENCE [LARGE SCALE GENOMIC DNA]</scope>
    <source>
        <strain evidence="1 2">120-4 pot B 10/14</strain>
    </source>
</reference>
<dbReference type="Proteomes" id="UP000789901">
    <property type="component" value="Unassembled WGS sequence"/>
</dbReference>
<sequence length="47" mass="5235">SKEAPEECQSVATKKSIYSIGYFVKTELVSKKISPKAQKSDVKFNLV</sequence>
<keyword evidence="2" id="KW-1185">Reference proteome</keyword>
<name>A0ABN7W4X2_GIGMA</name>
<evidence type="ECO:0000313" key="2">
    <source>
        <dbReference type="Proteomes" id="UP000789901"/>
    </source>
</evidence>
<proteinExistence type="predicted"/>
<comment type="caution">
    <text evidence="1">The sequence shown here is derived from an EMBL/GenBank/DDBJ whole genome shotgun (WGS) entry which is preliminary data.</text>
</comment>
<feature type="non-terminal residue" evidence="1">
    <location>
        <position position="1"/>
    </location>
</feature>
<organism evidence="1 2">
    <name type="scientific">Gigaspora margarita</name>
    <dbReference type="NCBI Taxonomy" id="4874"/>
    <lineage>
        <taxon>Eukaryota</taxon>
        <taxon>Fungi</taxon>
        <taxon>Fungi incertae sedis</taxon>
        <taxon>Mucoromycota</taxon>
        <taxon>Glomeromycotina</taxon>
        <taxon>Glomeromycetes</taxon>
        <taxon>Diversisporales</taxon>
        <taxon>Gigasporaceae</taxon>
        <taxon>Gigaspora</taxon>
    </lineage>
</organism>
<protein>
    <submittedName>
        <fullName evidence="1">17707_t:CDS:1</fullName>
    </submittedName>
</protein>
<accession>A0ABN7W4X2</accession>
<dbReference type="EMBL" id="CAJVQB010031104">
    <property type="protein sequence ID" value="CAG8816458.1"/>
    <property type="molecule type" value="Genomic_DNA"/>
</dbReference>
<evidence type="ECO:0000313" key="1">
    <source>
        <dbReference type="EMBL" id="CAG8816458.1"/>
    </source>
</evidence>
<gene>
    <name evidence="1" type="ORF">GMARGA_LOCUS26548</name>
</gene>